<organism evidence="1 2">
    <name type="scientific">Corynebacterium oculi</name>
    <dbReference type="NCBI Taxonomy" id="1544416"/>
    <lineage>
        <taxon>Bacteria</taxon>
        <taxon>Bacillati</taxon>
        <taxon>Actinomycetota</taxon>
        <taxon>Actinomycetes</taxon>
        <taxon>Mycobacteriales</taxon>
        <taxon>Corynebacteriaceae</taxon>
        <taxon>Corynebacterium</taxon>
    </lineage>
</organism>
<accession>A0A0Q0U8T3</accession>
<evidence type="ECO:0000313" key="1">
    <source>
        <dbReference type="EMBL" id="KQB84087.1"/>
    </source>
</evidence>
<name>A0A0Q0U8T3_9CORY</name>
<dbReference type="AlphaFoldDB" id="A0A0Q0U8T3"/>
<gene>
    <name evidence="1" type="ORF">Cocul_00883</name>
</gene>
<protein>
    <submittedName>
        <fullName evidence="1">Uncharacterized protein</fullName>
    </submittedName>
</protein>
<proteinExistence type="predicted"/>
<dbReference type="Proteomes" id="UP000050517">
    <property type="component" value="Unassembled WGS sequence"/>
</dbReference>
<comment type="caution">
    <text evidence="1">The sequence shown here is derived from an EMBL/GenBank/DDBJ whole genome shotgun (WGS) entry which is preliminary data.</text>
</comment>
<evidence type="ECO:0000313" key="2">
    <source>
        <dbReference type="Proteomes" id="UP000050517"/>
    </source>
</evidence>
<dbReference type="PATRIC" id="fig|1544416.3.peg.883"/>
<dbReference type="EMBL" id="LKST01000002">
    <property type="protein sequence ID" value="KQB84087.1"/>
    <property type="molecule type" value="Genomic_DNA"/>
</dbReference>
<keyword evidence="2" id="KW-1185">Reference proteome</keyword>
<dbReference type="RefSeq" id="WP_055122088.1">
    <property type="nucleotide sequence ID" value="NZ_LKST01000002.1"/>
</dbReference>
<reference evidence="1 2" key="1">
    <citation type="submission" date="2015-10" db="EMBL/GenBank/DDBJ databases">
        <title>Corynebacteirum lowii and Corynebacterium oculi species nova, derived from human clinical disease and and emended description of Corynebacterium mastiditis.</title>
        <authorList>
            <person name="Bernard K."/>
            <person name="Pacheco A.L."/>
            <person name="Mcdougall C."/>
            <person name="Burtx T."/>
            <person name="Weibe D."/>
            <person name="Tyler S."/>
            <person name="Olson A.B."/>
            <person name="Cnockaert M."/>
            <person name="Eguchi H."/>
            <person name="Kuwahara T."/>
            <person name="Nakayama-Imaohji H."/>
            <person name="Boudewijins M."/>
            <person name="Van Hoecke F."/>
            <person name="Bernier A.-M."/>
            <person name="Vandamme P."/>
        </authorList>
    </citation>
    <scope>NUCLEOTIDE SEQUENCE [LARGE SCALE GENOMIC DNA]</scope>
    <source>
        <strain evidence="1 2">NML 130210</strain>
    </source>
</reference>
<sequence length="393" mass="42271">MRGKKIIVASVLVGVPAVLGGAVAVMTTSGRMVVDQQAVDVFHAHVDEQVLGYYDTVCSEITKTQGVSRDFTITAQDVVGLAPSDAAVMWKERLGEAADDLVEITRRLQQVDADAPVKVLRPDDGVEGTDFRGALVPLVQVVGDGAARVRGVVGDDRWAGVEDPVVHQEVVSEAMGVVAGIPGEVVGVLDQVVGGARVFSEATKQAVEQRSSCDSLLSPRVDQDVVFAEVVEAYGLVRRVHERFGEAMEQVEGLESLTGEDLVAARHQIAQTWSAVAETAEENRWELDQWENTREPDTPEWKAVQQVQVVAEEVARVYRDVGVWAREQESTAAQTALSVAGLQDMLNAAVEGLRDQQISEARVVTKALTMMPVPNEATREALEEEGVGNAVSG</sequence>